<evidence type="ECO:0000313" key="10">
    <source>
        <dbReference type="EMBL" id="KHN94826.1"/>
    </source>
</evidence>
<evidence type="ECO:0000259" key="9">
    <source>
        <dbReference type="PROSITE" id="PS51188"/>
    </source>
</evidence>
<keyword evidence="5" id="KW-0143">Chaperone</keyword>
<dbReference type="AlphaFoldDB" id="A0A0B2WFU8"/>
<evidence type="ECO:0000256" key="1">
    <source>
        <dbReference type="ARBA" id="ARBA00022723"/>
    </source>
</evidence>
<dbReference type="InterPro" id="IPR008971">
    <property type="entry name" value="HSP40/DnaJ_pept-bd"/>
</dbReference>
<dbReference type="Pfam" id="PF00684">
    <property type="entry name" value="DnaJ_CXXCXGXG"/>
    <property type="match status" value="1"/>
</dbReference>
<dbReference type="CDD" id="cd10719">
    <property type="entry name" value="DnaJ_zf"/>
    <property type="match status" value="1"/>
</dbReference>
<evidence type="ECO:0000256" key="2">
    <source>
        <dbReference type="ARBA" id="ARBA00022737"/>
    </source>
</evidence>
<dbReference type="PANTHER" id="PTHR43888">
    <property type="entry name" value="DNAJ-LIKE-2, ISOFORM A-RELATED"/>
    <property type="match status" value="1"/>
</dbReference>
<evidence type="ECO:0000256" key="3">
    <source>
        <dbReference type="ARBA" id="ARBA00022771"/>
    </source>
</evidence>
<protein>
    <submittedName>
        <fullName evidence="10">DnaJ domain containing protein</fullName>
    </submittedName>
</protein>
<evidence type="ECO:0000256" key="5">
    <source>
        <dbReference type="ARBA" id="ARBA00023186"/>
    </source>
</evidence>
<dbReference type="GO" id="GO:0006457">
    <property type="term" value="P:protein folding"/>
    <property type="evidence" value="ECO:0007669"/>
    <property type="project" value="InterPro"/>
</dbReference>
<dbReference type="Pfam" id="PF01556">
    <property type="entry name" value="DnaJ_C"/>
    <property type="match status" value="1"/>
</dbReference>
<name>A0A0B2WFU8_METAS</name>
<feature type="chain" id="PRO_5002078174" evidence="7">
    <location>
        <begin position="21"/>
        <end position="390"/>
    </location>
</feature>
<dbReference type="Proteomes" id="UP000030816">
    <property type="component" value="Unassembled WGS sequence"/>
</dbReference>
<proteinExistence type="predicted"/>
<accession>A0A0B2WFU8</accession>
<keyword evidence="2" id="KW-0677">Repeat</keyword>
<dbReference type="InterPro" id="IPR002939">
    <property type="entry name" value="DnaJ_C"/>
</dbReference>
<dbReference type="InterPro" id="IPR036410">
    <property type="entry name" value="HSP_DnaJ_Cys-rich_dom_sf"/>
</dbReference>
<feature type="domain" description="CR-type" evidence="9">
    <location>
        <begin position="123"/>
        <end position="205"/>
    </location>
</feature>
<evidence type="ECO:0000259" key="8">
    <source>
        <dbReference type="PROSITE" id="PS50076"/>
    </source>
</evidence>
<dbReference type="FunFam" id="2.10.230.10:FF:000001">
    <property type="entry name" value="DnaJ subfamily A member 2"/>
    <property type="match status" value="1"/>
</dbReference>
<dbReference type="STRING" id="1081103.A0A0B2WFU8"/>
<dbReference type="CDD" id="cd10747">
    <property type="entry name" value="DnaJ_C"/>
    <property type="match status" value="1"/>
</dbReference>
<keyword evidence="3 6" id="KW-0863">Zinc-finger</keyword>
<dbReference type="InterPro" id="IPR018253">
    <property type="entry name" value="DnaJ_domain_CS"/>
</dbReference>
<dbReference type="OrthoDB" id="550424at2759"/>
<evidence type="ECO:0000313" key="11">
    <source>
        <dbReference type="Proteomes" id="UP000030816"/>
    </source>
</evidence>
<dbReference type="SUPFAM" id="SSF57938">
    <property type="entry name" value="DnaJ/Hsp40 cysteine-rich domain"/>
    <property type="match status" value="1"/>
</dbReference>
<dbReference type="Gene3D" id="2.60.260.20">
    <property type="entry name" value="Urease metallochaperone UreE, N-terminal domain"/>
    <property type="match status" value="2"/>
</dbReference>
<dbReference type="SUPFAM" id="SSF46565">
    <property type="entry name" value="Chaperone J-domain"/>
    <property type="match status" value="1"/>
</dbReference>
<dbReference type="InterPro" id="IPR001623">
    <property type="entry name" value="DnaJ_domain"/>
</dbReference>
<organism evidence="10 11">
    <name type="scientific">Metarhizium album (strain ARSEF 1941)</name>
    <dbReference type="NCBI Taxonomy" id="1081103"/>
    <lineage>
        <taxon>Eukaryota</taxon>
        <taxon>Fungi</taxon>
        <taxon>Dikarya</taxon>
        <taxon>Ascomycota</taxon>
        <taxon>Pezizomycotina</taxon>
        <taxon>Sordariomycetes</taxon>
        <taxon>Hypocreomycetidae</taxon>
        <taxon>Hypocreales</taxon>
        <taxon>Clavicipitaceae</taxon>
        <taxon>Metarhizium</taxon>
    </lineage>
</organism>
<dbReference type="HOGENOM" id="CLU_017633_0_2_1"/>
<gene>
    <name evidence="10" type="ORF">MAM_07245</name>
</gene>
<reference evidence="10 11" key="1">
    <citation type="journal article" date="2014" name="Proc. Natl. Acad. Sci. U.S.A.">
        <title>Trajectory and genomic determinants of fungal-pathogen speciation and host adaptation.</title>
        <authorList>
            <person name="Hu X."/>
            <person name="Xiao G."/>
            <person name="Zheng P."/>
            <person name="Shang Y."/>
            <person name="Su Y."/>
            <person name="Zhang X."/>
            <person name="Liu X."/>
            <person name="Zhan S."/>
            <person name="St Leger R.J."/>
            <person name="Wang C."/>
        </authorList>
    </citation>
    <scope>NUCLEOTIDE SEQUENCE [LARGE SCALE GENOMIC DNA]</scope>
    <source>
        <strain evidence="10 11">ARSEF 1941</strain>
    </source>
</reference>
<dbReference type="GO" id="GO:0030544">
    <property type="term" value="F:Hsp70 protein binding"/>
    <property type="evidence" value="ECO:0007669"/>
    <property type="project" value="InterPro"/>
</dbReference>
<evidence type="ECO:0000256" key="4">
    <source>
        <dbReference type="ARBA" id="ARBA00022833"/>
    </source>
</evidence>
<dbReference type="PROSITE" id="PS00636">
    <property type="entry name" value="DNAJ_1"/>
    <property type="match status" value="1"/>
</dbReference>
<dbReference type="Gene3D" id="2.10.230.10">
    <property type="entry name" value="Heat shock protein DnaJ, cysteine-rich domain"/>
    <property type="match status" value="1"/>
</dbReference>
<keyword evidence="1 6" id="KW-0479">Metal-binding</keyword>
<feature type="domain" description="J" evidence="8">
    <location>
        <begin position="1"/>
        <end position="64"/>
    </location>
</feature>
<evidence type="ECO:0000256" key="6">
    <source>
        <dbReference type="PROSITE-ProRule" id="PRU00546"/>
    </source>
</evidence>
<dbReference type="PROSITE" id="PS51188">
    <property type="entry name" value="ZF_CR"/>
    <property type="match status" value="1"/>
</dbReference>
<dbReference type="InterPro" id="IPR001305">
    <property type="entry name" value="HSP_DnaJ_Cys-rich_dom"/>
</dbReference>
<sequence length="390" mass="44031">MLARSFALLALLALIHLATCAEDYYKACSWSWGDETAPKKFAEVSDAYEVLINPETRQIYDRHGHEGIEQHKNSGGGGGSHDPFDLFSRFFGGHGHFGSSSREARGQDVEFKVSISLRDFYNGATTEFQWNRQHICETCEGTGSADGQVDTCSVCGGHGVRIVRQQLAPGMFQQMQMRCDACEGRGKSIKHKCPVCHGQRVERKPTTVTLKIERGAARESKIVYENEADESPDWVAGDLVVSLAEKEPAPEDNPDNVDGAYFRRKGDDLYWTEVLSLREAWMGDWTRNITHLDSHVVRLGRSRGQVVQSGHVETVPGEGMPKWHDEGDSESHKYEFGNLYVTYEVILPDQMDKKMEHEFWALWEKWRAKNGVDLHKDSGRPEPAIVRDEL</sequence>
<dbReference type="RefSeq" id="XP_040675892.1">
    <property type="nucleotide sequence ID" value="XM_040826043.1"/>
</dbReference>
<dbReference type="InterPro" id="IPR036869">
    <property type="entry name" value="J_dom_sf"/>
</dbReference>
<keyword evidence="11" id="KW-1185">Reference proteome</keyword>
<dbReference type="EMBL" id="AZHE01000029">
    <property type="protein sequence ID" value="KHN94826.1"/>
    <property type="molecule type" value="Genomic_DNA"/>
</dbReference>
<dbReference type="PROSITE" id="PS50076">
    <property type="entry name" value="DNAJ_2"/>
    <property type="match status" value="1"/>
</dbReference>
<dbReference type="GeneID" id="63741700"/>
<comment type="caution">
    <text evidence="10">The sequence shown here is derived from an EMBL/GenBank/DDBJ whole genome shotgun (WGS) entry which is preliminary data.</text>
</comment>
<feature type="signal peptide" evidence="7">
    <location>
        <begin position="1"/>
        <end position="20"/>
    </location>
</feature>
<dbReference type="Gene3D" id="1.10.287.110">
    <property type="entry name" value="DnaJ domain"/>
    <property type="match status" value="1"/>
</dbReference>
<feature type="zinc finger region" description="CR-type" evidence="6">
    <location>
        <begin position="123"/>
        <end position="205"/>
    </location>
</feature>
<dbReference type="PRINTS" id="PR00625">
    <property type="entry name" value="JDOMAIN"/>
</dbReference>
<dbReference type="SUPFAM" id="SSF49493">
    <property type="entry name" value="HSP40/DnaJ peptide-binding domain"/>
    <property type="match status" value="2"/>
</dbReference>
<dbReference type="GO" id="GO:0051082">
    <property type="term" value="F:unfolded protein binding"/>
    <property type="evidence" value="ECO:0007669"/>
    <property type="project" value="InterPro"/>
</dbReference>
<dbReference type="GO" id="GO:0008270">
    <property type="term" value="F:zinc ion binding"/>
    <property type="evidence" value="ECO:0007669"/>
    <property type="project" value="UniProtKB-KW"/>
</dbReference>
<keyword evidence="4 6" id="KW-0862">Zinc</keyword>
<keyword evidence="7" id="KW-0732">Signal</keyword>
<evidence type="ECO:0000256" key="7">
    <source>
        <dbReference type="SAM" id="SignalP"/>
    </source>
</evidence>
<dbReference type="InterPro" id="IPR044713">
    <property type="entry name" value="DNJA1/2-like"/>
</dbReference>